<dbReference type="Proteomes" id="UP000625527">
    <property type="component" value="Unassembled WGS sequence"/>
</dbReference>
<evidence type="ECO:0000313" key="7">
    <source>
        <dbReference type="Proteomes" id="UP000625527"/>
    </source>
</evidence>
<dbReference type="RefSeq" id="WP_192864993.1">
    <property type="nucleotide sequence ID" value="NZ_JADAQT010000108.1"/>
</dbReference>
<proteinExistence type="predicted"/>
<dbReference type="PANTHER" id="PTHR33514:SF13">
    <property type="entry name" value="PROTEIN ABCI12, CHLOROPLASTIC"/>
    <property type="match status" value="1"/>
</dbReference>
<comment type="caution">
    <text evidence="6">The sequence shown here is derived from an EMBL/GenBank/DDBJ whole genome shotgun (WGS) entry which is preliminary data.</text>
</comment>
<evidence type="ECO:0000256" key="1">
    <source>
        <dbReference type="ARBA" id="ARBA00004141"/>
    </source>
</evidence>
<organism evidence="6 7">
    <name type="scientific">Myceligenerans pegani</name>
    <dbReference type="NCBI Taxonomy" id="2776917"/>
    <lineage>
        <taxon>Bacteria</taxon>
        <taxon>Bacillati</taxon>
        <taxon>Actinomycetota</taxon>
        <taxon>Actinomycetes</taxon>
        <taxon>Micrococcales</taxon>
        <taxon>Promicromonosporaceae</taxon>
        <taxon>Myceligenerans</taxon>
    </lineage>
</organism>
<keyword evidence="7" id="KW-1185">Reference proteome</keyword>
<dbReference type="CDD" id="cd16914">
    <property type="entry name" value="EcfT"/>
    <property type="match status" value="1"/>
</dbReference>
<protein>
    <submittedName>
        <fullName evidence="6">Energy-coupling factor transporter transmembrane protein EcfT</fullName>
    </submittedName>
</protein>
<keyword evidence="3 5" id="KW-1133">Transmembrane helix</keyword>
<feature type="transmembrane region" description="Helical" evidence="5">
    <location>
        <begin position="21"/>
        <end position="41"/>
    </location>
</feature>
<dbReference type="Pfam" id="PF02361">
    <property type="entry name" value="CbiQ"/>
    <property type="match status" value="1"/>
</dbReference>
<dbReference type="PANTHER" id="PTHR33514">
    <property type="entry name" value="PROTEIN ABCI12, CHLOROPLASTIC"/>
    <property type="match status" value="1"/>
</dbReference>
<evidence type="ECO:0000313" key="6">
    <source>
        <dbReference type="EMBL" id="MBE1878472.1"/>
    </source>
</evidence>
<dbReference type="InterPro" id="IPR003339">
    <property type="entry name" value="ABC/ECF_trnsptr_transmembrane"/>
</dbReference>
<keyword evidence="2 5" id="KW-0812">Transmembrane</keyword>
<name>A0ABR9N474_9MICO</name>
<gene>
    <name evidence="6" type="ORF">IHE71_22500</name>
</gene>
<feature type="transmembrane region" description="Helical" evidence="5">
    <location>
        <begin position="98"/>
        <end position="118"/>
    </location>
</feature>
<evidence type="ECO:0000256" key="5">
    <source>
        <dbReference type="SAM" id="Phobius"/>
    </source>
</evidence>
<feature type="transmembrane region" description="Helical" evidence="5">
    <location>
        <begin position="69"/>
        <end position="86"/>
    </location>
</feature>
<accession>A0ABR9N474</accession>
<evidence type="ECO:0000256" key="4">
    <source>
        <dbReference type="ARBA" id="ARBA00023136"/>
    </source>
</evidence>
<keyword evidence="4 5" id="KW-0472">Membrane</keyword>
<evidence type="ECO:0000256" key="2">
    <source>
        <dbReference type="ARBA" id="ARBA00022692"/>
    </source>
</evidence>
<sequence length="200" mass="21295">MITLYRPGDSLWHRLPTGRKAALLAALVLGISLVPVSWAWWGALIPAAVCLGCYAVPGIGVTRLLAQAWAARWIILVTLAGQLLFLGPQPAVVNTARVVAIIAVATLLALTTQVTELLDAIERGLAPLARLGVDPRRAGLLLTVTLTTLPVLARAAGHVREAQRARGARPRLRLFVVPFLVVALKHADELGEALTARGVR</sequence>
<dbReference type="EMBL" id="JADAQT010000108">
    <property type="protein sequence ID" value="MBE1878472.1"/>
    <property type="molecule type" value="Genomic_DNA"/>
</dbReference>
<comment type="subcellular location">
    <subcellularLocation>
        <location evidence="1">Membrane</location>
        <topology evidence="1">Multi-pass membrane protein</topology>
    </subcellularLocation>
</comment>
<evidence type="ECO:0000256" key="3">
    <source>
        <dbReference type="ARBA" id="ARBA00022989"/>
    </source>
</evidence>
<reference evidence="6 7" key="1">
    <citation type="submission" date="2020-10" db="EMBL/GenBank/DDBJ databases">
        <title>Myceligenerans pegani sp. nov., an endophytic actinomycete isolated from Peganum harmala L. in Xinjiang, China.</title>
        <authorList>
            <person name="Xin L."/>
        </authorList>
    </citation>
    <scope>NUCLEOTIDE SEQUENCE [LARGE SCALE GENOMIC DNA]</scope>
    <source>
        <strain evidence="6 7">TRM65318</strain>
    </source>
</reference>